<dbReference type="AlphaFoldDB" id="A0AAU7YGI1"/>
<organism evidence="1">
    <name type="scientific">Wolbachia endosymbiont of Polyergus mexicanus</name>
    <dbReference type="NCBI Taxonomy" id="3171167"/>
    <lineage>
        <taxon>Bacteria</taxon>
        <taxon>Pseudomonadati</taxon>
        <taxon>Pseudomonadota</taxon>
        <taxon>Alphaproteobacteria</taxon>
        <taxon>Rickettsiales</taxon>
        <taxon>Anaplasmataceae</taxon>
        <taxon>Wolbachieae</taxon>
        <taxon>Wolbachia</taxon>
    </lineage>
</organism>
<accession>A0AAU7YGI1</accession>
<evidence type="ECO:0000313" key="1">
    <source>
        <dbReference type="EMBL" id="XCA33002.1"/>
    </source>
</evidence>
<protein>
    <submittedName>
        <fullName evidence="1">Uncharacterized protein</fullName>
    </submittedName>
</protein>
<name>A0AAU7YGI1_9RICK</name>
<gene>
    <name evidence="1" type="ORF">ABS808_04305</name>
</gene>
<sequence>MNVRTAVRVTLESSSYCTFTWCRVKFPGSQCLGTGMTRKEHWNDIIGATCMTPFFFLDPSVKHWDDIIYCKLKFTLWSCRYPERIHDEFVVYQIVGKPKAIGIKHGKENHL</sequence>
<reference evidence="1" key="1">
    <citation type="submission" date="2024-06" db="EMBL/GenBank/DDBJ databases">
        <title>Genome assembly of the Polyergus mexicanus.</title>
        <authorList>
            <person name="Cash E."/>
            <person name="Tustsui N.D."/>
            <person name="Ward P."/>
            <person name="Nguyen O."/>
            <person name="Sahasrabudhe R."/>
            <person name="Fairbairn C.W."/>
            <person name="Seligmann W.E."/>
            <person name="Sacco S."/>
            <person name="Beraut E."/>
            <person name="Miller C."/>
            <person name="Toffelmier E."/>
            <person name="Shaffer H.B."/>
        </authorList>
    </citation>
    <scope>NUCLEOTIDE SEQUENCE</scope>
    <source>
        <strain evidence="1">NDT 795.1</strain>
    </source>
</reference>
<dbReference type="EMBL" id="CP158586">
    <property type="protein sequence ID" value="XCA33002.1"/>
    <property type="molecule type" value="Genomic_DNA"/>
</dbReference>
<proteinExistence type="predicted"/>